<gene>
    <name evidence="3" type="primary">TLDC2</name>
    <name evidence="3" type="ORF">RLOC_00006229</name>
</gene>
<protein>
    <submittedName>
        <fullName evidence="3">TLD domain-containing protein 2</fullName>
    </submittedName>
</protein>
<dbReference type="PROSITE" id="PS51886">
    <property type="entry name" value="TLDC"/>
    <property type="match status" value="1"/>
</dbReference>
<reference evidence="3 4" key="1">
    <citation type="submission" date="2017-05" db="EMBL/GenBank/DDBJ databases">
        <title>Genome of assembly of the Bengalese finch, Lonchura striata domestica.</title>
        <authorList>
            <person name="Colquitt B.M."/>
            <person name="Brainard M.S."/>
        </authorList>
    </citation>
    <scope>NUCLEOTIDE SEQUENCE [LARGE SCALE GENOMIC DNA]</scope>
    <source>
        <strain evidence="3">White83orange57</strain>
    </source>
</reference>
<name>A0A218UJ82_9PASE</name>
<feature type="region of interest" description="Disordered" evidence="1">
    <location>
        <begin position="55"/>
        <end position="78"/>
    </location>
</feature>
<keyword evidence="4" id="KW-1185">Reference proteome</keyword>
<dbReference type="InterPro" id="IPR006571">
    <property type="entry name" value="TLDc_dom"/>
</dbReference>
<dbReference type="Pfam" id="PF07534">
    <property type="entry name" value="TLD"/>
    <property type="match status" value="1"/>
</dbReference>
<dbReference type="GO" id="GO:0006979">
    <property type="term" value="P:response to oxidative stress"/>
    <property type="evidence" value="ECO:0007669"/>
    <property type="project" value="TreeGrafter"/>
</dbReference>
<dbReference type="PANTHER" id="PTHR23354">
    <property type="entry name" value="NUCLEOLAR PROTEIN 7/ESTROGEN RECEPTOR COACTIVATOR-RELATED"/>
    <property type="match status" value="1"/>
</dbReference>
<dbReference type="PANTHER" id="PTHR23354:SF65">
    <property type="entry name" value="TLD DOMAIN-CONTAINING PROTEIN 2"/>
    <property type="match status" value="1"/>
</dbReference>
<evidence type="ECO:0000313" key="4">
    <source>
        <dbReference type="Proteomes" id="UP000197619"/>
    </source>
</evidence>
<dbReference type="AlphaFoldDB" id="A0A218UJ82"/>
<feature type="compositionally biased region" description="Low complexity" evidence="1">
    <location>
        <begin position="67"/>
        <end position="78"/>
    </location>
</feature>
<dbReference type="GO" id="GO:0005634">
    <property type="term" value="C:nucleus"/>
    <property type="evidence" value="ECO:0007669"/>
    <property type="project" value="TreeGrafter"/>
</dbReference>
<evidence type="ECO:0000259" key="2">
    <source>
        <dbReference type="PROSITE" id="PS51886"/>
    </source>
</evidence>
<evidence type="ECO:0000256" key="1">
    <source>
        <dbReference type="SAM" id="MobiDB-lite"/>
    </source>
</evidence>
<accession>A0A218UJ82</accession>
<proteinExistence type="predicted"/>
<comment type="caution">
    <text evidence="3">The sequence shown here is derived from an EMBL/GenBank/DDBJ whole genome shotgun (WGS) entry which is preliminary data.</text>
</comment>
<feature type="domain" description="TLDc" evidence="2">
    <location>
        <begin position="94"/>
        <end position="255"/>
    </location>
</feature>
<organism evidence="3 4">
    <name type="scientific">Lonchura striata</name>
    <name type="common">white-rumped munia</name>
    <dbReference type="NCBI Taxonomy" id="40157"/>
    <lineage>
        <taxon>Eukaryota</taxon>
        <taxon>Metazoa</taxon>
        <taxon>Chordata</taxon>
        <taxon>Craniata</taxon>
        <taxon>Vertebrata</taxon>
        <taxon>Euteleostomi</taxon>
        <taxon>Archelosauria</taxon>
        <taxon>Archosauria</taxon>
        <taxon>Dinosauria</taxon>
        <taxon>Saurischia</taxon>
        <taxon>Theropoda</taxon>
        <taxon>Coelurosauria</taxon>
        <taxon>Aves</taxon>
        <taxon>Neognathae</taxon>
        <taxon>Neoaves</taxon>
        <taxon>Telluraves</taxon>
        <taxon>Australaves</taxon>
        <taxon>Passeriformes</taxon>
        <taxon>Passeroidea</taxon>
        <taxon>Estrildidae</taxon>
        <taxon>Estrildinae</taxon>
        <taxon>Lonchura</taxon>
    </lineage>
</organism>
<dbReference type="SMART" id="SM00584">
    <property type="entry name" value="TLDc"/>
    <property type="match status" value="1"/>
</dbReference>
<dbReference type="EMBL" id="MUZQ01000277">
    <property type="protein sequence ID" value="OWK53641.1"/>
    <property type="molecule type" value="Genomic_DNA"/>
</dbReference>
<dbReference type="Proteomes" id="UP000197619">
    <property type="component" value="Unassembled WGS sequence"/>
</dbReference>
<evidence type="ECO:0000313" key="3">
    <source>
        <dbReference type="EMBL" id="OWK53641.1"/>
    </source>
</evidence>
<sequence length="255" mass="27926">MGRRLSLVLIPVDLSSSPCPWTEDGRHPTLGGFGSCCSLRAPEMLISCCPQPDQDEELPMGYEDPAGEGQQGWEGAPAAAEEEPCTLVLSTPSSILRDRELEELGAQLPPRLTQQPWHLLYSTGRDGFSLRTLYRSGARPDSPALLLVRDTEAQAFGAFSASAIRSSSGFYGTGETFLFSFCPELKVFRWTGRNDFFVKGDVNLLMVGGGSGRFGLWLDGDLHHGGSQPCETFDNETLSHQEEFCIQDLEMWGLA</sequence>